<feature type="domain" description="NodB homology" evidence="3">
    <location>
        <begin position="12"/>
        <end position="144"/>
    </location>
</feature>
<dbReference type="PANTHER" id="PTHR34216:SF3">
    <property type="entry name" value="POLY-BETA-1,6-N-ACETYL-D-GLUCOSAMINE N-DEACETYLASE"/>
    <property type="match status" value="1"/>
</dbReference>
<dbReference type="SUPFAM" id="SSF88713">
    <property type="entry name" value="Glycoside hydrolase/deacetylase"/>
    <property type="match status" value="1"/>
</dbReference>
<dbReference type="InterPro" id="IPR002509">
    <property type="entry name" value="NODB_dom"/>
</dbReference>
<dbReference type="RefSeq" id="WP_185258807.1">
    <property type="nucleotide sequence ID" value="NZ_AP023368.1"/>
</dbReference>
<evidence type="ECO:0000259" key="3">
    <source>
        <dbReference type="Pfam" id="PF01522"/>
    </source>
</evidence>
<dbReference type="PANTHER" id="PTHR34216">
    <property type="match status" value="1"/>
</dbReference>
<dbReference type="Pfam" id="PF01522">
    <property type="entry name" value="Polysacc_deac_1"/>
    <property type="match status" value="1"/>
</dbReference>
<dbReference type="Gene3D" id="3.20.20.370">
    <property type="entry name" value="Glycoside hydrolase/deacetylase"/>
    <property type="match status" value="1"/>
</dbReference>
<dbReference type="GO" id="GO:0005576">
    <property type="term" value="C:extracellular region"/>
    <property type="evidence" value="ECO:0007669"/>
    <property type="project" value="UniProtKB-SubCell"/>
</dbReference>
<keyword evidence="2" id="KW-0732">Signal</keyword>
<sequence length="279" mass="32449">MAGMFMRFPQGKAKALTLSYDDGVEQDIRLIDIMNHHGLKGTFNLNSGEYASEGTLYPKGHIHRRMTKDQATALYTDCGNEVAVHGLTHPFLEQLPENMVMWEVMKDRNNLETQFHTIIRGMAYPFGTYNDMVVGCLEKAGIVYARTVISNHNFKLPQNWLRLETTCHHNDPELMPLSKKFVEQAPQREAWLFYLWGHSYEFDKHDNWQVIEEFAAYVGDREDIWYATNIQIYDYIQAFGRLEFSADGMQAFNPTFTDLYFKKDEKLYCVSPGEKLDII</sequence>
<dbReference type="GO" id="GO:0016810">
    <property type="term" value="F:hydrolase activity, acting on carbon-nitrogen (but not peptide) bonds"/>
    <property type="evidence" value="ECO:0007669"/>
    <property type="project" value="InterPro"/>
</dbReference>
<keyword evidence="5" id="KW-1185">Reference proteome</keyword>
<protein>
    <submittedName>
        <fullName evidence="4">Polysaccharide deacetylase</fullName>
    </submittedName>
</protein>
<dbReference type="InterPro" id="IPR051398">
    <property type="entry name" value="Polysacch_Deacetylase"/>
</dbReference>
<reference evidence="4 5" key="2">
    <citation type="submission" date="2020-08" db="EMBL/GenBank/DDBJ databases">
        <authorList>
            <person name="Ueki A."/>
            <person name="Tonouchi A."/>
        </authorList>
    </citation>
    <scope>NUCLEOTIDE SEQUENCE [LARGE SCALE GENOMIC DNA]</scope>
    <source>
        <strain evidence="4 5">CTTW</strain>
    </source>
</reference>
<reference evidence="4 5" key="1">
    <citation type="submission" date="2020-08" db="EMBL/GenBank/DDBJ databases">
        <title>Draft genome sequencing of an Anaerocolumna strain isolated from anoxic soil subjected to BSD treatment.</title>
        <authorList>
            <person name="Uek A."/>
            <person name="Tonouchi A."/>
        </authorList>
    </citation>
    <scope>NUCLEOTIDE SEQUENCE [LARGE SCALE GENOMIC DNA]</scope>
    <source>
        <strain evidence="4 5">CTTW</strain>
    </source>
</reference>
<dbReference type="AlphaFoldDB" id="A0A7I8DJE5"/>
<gene>
    <name evidence="4" type="ORF">bsdcttw_15210</name>
</gene>
<evidence type="ECO:0000313" key="5">
    <source>
        <dbReference type="Proteomes" id="UP000515703"/>
    </source>
</evidence>
<dbReference type="Proteomes" id="UP000515703">
    <property type="component" value="Chromosome"/>
</dbReference>
<dbReference type="GO" id="GO:0005975">
    <property type="term" value="P:carbohydrate metabolic process"/>
    <property type="evidence" value="ECO:0007669"/>
    <property type="project" value="InterPro"/>
</dbReference>
<proteinExistence type="predicted"/>
<comment type="subcellular location">
    <subcellularLocation>
        <location evidence="1">Secreted</location>
    </subcellularLocation>
</comment>
<dbReference type="InterPro" id="IPR011330">
    <property type="entry name" value="Glyco_hydro/deAcase_b/a-brl"/>
</dbReference>
<evidence type="ECO:0000256" key="1">
    <source>
        <dbReference type="ARBA" id="ARBA00004613"/>
    </source>
</evidence>
<dbReference type="EMBL" id="AP023368">
    <property type="protein sequence ID" value="BCJ98480.1"/>
    <property type="molecule type" value="Genomic_DNA"/>
</dbReference>
<evidence type="ECO:0000256" key="2">
    <source>
        <dbReference type="ARBA" id="ARBA00022729"/>
    </source>
</evidence>
<dbReference type="CDD" id="cd10967">
    <property type="entry name" value="CE4_GLA_like_6s"/>
    <property type="match status" value="1"/>
</dbReference>
<organism evidence="4 5">
    <name type="scientific">Anaerocolumna chitinilytica</name>
    <dbReference type="NCBI Taxonomy" id="1727145"/>
    <lineage>
        <taxon>Bacteria</taxon>
        <taxon>Bacillati</taxon>
        <taxon>Bacillota</taxon>
        <taxon>Clostridia</taxon>
        <taxon>Lachnospirales</taxon>
        <taxon>Lachnospiraceae</taxon>
        <taxon>Anaerocolumna</taxon>
    </lineage>
</organism>
<accession>A0A7I8DJE5</accession>
<dbReference type="KEGG" id="acht:bsdcttw_15210"/>
<evidence type="ECO:0000313" key="4">
    <source>
        <dbReference type="EMBL" id="BCJ98480.1"/>
    </source>
</evidence>
<name>A0A7I8DJE5_9FIRM</name>